<dbReference type="PANTHER" id="PTHR30193:SF45">
    <property type="entry name" value="ABC TRANSPORTER PERMEASE PROTEIN"/>
    <property type="match status" value="1"/>
</dbReference>
<dbReference type="InterPro" id="IPR000515">
    <property type="entry name" value="MetI-like"/>
</dbReference>
<dbReference type="Gene3D" id="1.10.3720.10">
    <property type="entry name" value="MetI-like"/>
    <property type="match status" value="1"/>
</dbReference>
<dbReference type="AlphaFoldDB" id="A0A4R5AM33"/>
<evidence type="ECO:0000256" key="3">
    <source>
        <dbReference type="ARBA" id="ARBA00022475"/>
    </source>
</evidence>
<organism evidence="10 11">
    <name type="scientific">Jiangella aurantiaca</name>
    <dbReference type="NCBI Taxonomy" id="2530373"/>
    <lineage>
        <taxon>Bacteria</taxon>
        <taxon>Bacillati</taxon>
        <taxon>Actinomycetota</taxon>
        <taxon>Actinomycetes</taxon>
        <taxon>Jiangellales</taxon>
        <taxon>Jiangellaceae</taxon>
        <taxon>Jiangella</taxon>
    </lineage>
</organism>
<evidence type="ECO:0000256" key="4">
    <source>
        <dbReference type="ARBA" id="ARBA00022692"/>
    </source>
</evidence>
<dbReference type="EMBL" id="SMLB01000006">
    <property type="protein sequence ID" value="TDD71242.1"/>
    <property type="molecule type" value="Genomic_DNA"/>
</dbReference>
<feature type="compositionally biased region" description="Basic and acidic residues" evidence="8">
    <location>
        <begin position="1"/>
        <end position="11"/>
    </location>
</feature>
<reference evidence="10 11" key="1">
    <citation type="submission" date="2019-02" db="EMBL/GenBank/DDBJ databases">
        <title>Draft genome sequences of novel Actinobacteria.</title>
        <authorList>
            <person name="Sahin N."/>
            <person name="Ay H."/>
            <person name="Saygin H."/>
        </authorList>
    </citation>
    <scope>NUCLEOTIDE SEQUENCE [LARGE SCALE GENOMIC DNA]</scope>
    <source>
        <strain evidence="10 11">8K307</strain>
    </source>
</reference>
<evidence type="ECO:0000256" key="2">
    <source>
        <dbReference type="ARBA" id="ARBA00022448"/>
    </source>
</evidence>
<dbReference type="Proteomes" id="UP000295217">
    <property type="component" value="Unassembled WGS sequence"/>
</dbReference>
<evidence type="ECO:0000313" key="11">
    <source>
        <dbReference type="Proteomes" id="UP000295217"/>
    </source>
</evidence>
<protein>
    <submittedName>
        <fullName evidence="10">Sugar ABC transporter permease</fullName>
    </submittedName>
</protein>
<dbReference type="GO" id="GO:0005886">
    <property type="term" value="C:plasma membrane"/>
    <property type="evidence" value="ECO:0007669"/>
    <property type="project" value="UniProtKB-SubCell"/>
</dbReference>
<gene>
    <name evidence="10" type="ORF">E1262_06400</name>
</gene>
<feature type="transmembrane region" description="Helical" evidence="7">
    <location>
        <begin position="138"/>
        <end position="158"/>
    </location>
</feature>
<dbReference type="PANTHER" id="PTHR30193">
    <property type="entry name" value="ABC TRANSPORTER PERMEASE PROTEIN"/>
    <property type="match status" value="1"/>
</dbReference>
<dbReference type="CDD" id="cd06261">
    <property type="entry name" value="TM_PBP2"/>
    <property type="match status" value="1"/>
</dbReference>
<keyword evidence="2 7" id="KW-0813">Transport</keyword>
<dbReference type="Pfam" id="PF00528">
    <property type="entry name" value="BPD_transp_1"/>
    <property type="match status" value="1"/>
</dbReference>
<dbReference type="InterPro" id="IPR051393">
    <property type="entry name" value="ABC_transporter_permease"/>
</dbReference>
<dbReference type="GO" id="GO:0055085">
    <property type="term" value="P:transmembrane transport"/>
    <property type="evidence" value="ECO:0007669"/>
    <property type="project" value="InterPro"/>
</dbReference>
<feature type="region of interest" description="Disordered" evidence="8">
    <location>
        <begin position="1"/>
        <end position="34"/>
    </location>
</feature>
<feature type="transmembrane region" description="Helical" evidence="7">
    <location>
        <begin position="294"/>
        <end position="318"/>
    </location>
</feature>
<evidence type="ECO:0000256" key="8">
    <source>
        <dbReference type="SAM" id="MobiDB-lite"/>
    </source>
</evidence>
<evidence type="ECO:0000259" key="9">
    <source>
        <dbReference type="PROSITE" id="PS50928"/>
    </source>
</evidence>
<feature type="domain" description="ABC transmembrane type-1" evidence="9">
    <location>
        <begin position="101"/>
        <end position="315"/>
    </location>
</feature>
<keyword evidence="3" id="KW-1003">Cell membrane</keyword>
<keyword evidence="4 7" id="KW-0812">Transmembrane</keyword>
<evidence type="ECO:0000256" key="7">
    <source>
        <dbReference type="RuleBase" id="RU363032"/>
    </source>
</evidence>
<comment type="subcellular location">
    <subcellularLocation>
        <location evidence="1 7">Cell membrane</location>
        <topology evidence="1 7">Multi-pass membrane protein</topology>
    </subcellularLocation>
</comment>
<comment type="caution">
    <text evidence="10">The sequence shown here is derived from an EMBL/GenBank/DDBJ whole genome shotgun (WGS) entry which is preliminary data.</text>
</comment>
<feature type="transmembrane region" description="Helical" evidence="7">
    <location>
        <begin position="246"/>
        <end position="267"/>
    </location>
</feature>
<evidence type="ECO:0000256" key="6">
    <source>
        <dbReference type="ARBA" id="ARBA00023136"/>
    </source>
</evidence>
<dbReference type="OrthoDB" id="34224at2"/>
<keyword evidence="11" id="KW-1185">Reference proteome</keyword>
<feature type="transmembrane region" description="Helical" evidence="7">
    <location>
        <begin position="105"/>
        <end position="126"/>
    </location>
</feature>
<sequence length="325" mass="35859">MTRSDLRHEETPMTTTSTAPPARAVPRRQRRHGSIRARERRLGIMFALPATLLFLAVLAYPIFENIRTTFFSVDLLTGRTEYVGLANLRELAGDETLRSTVGRTLLWTVACLAGQLGLGLLAALLIDQPWKGMRWIRQLLLLPYVVPVIASALIWTWMLDGSYGILGSGLQSLGVVPDGTSPLGMESASLWTVIVINVWRGFPFAMLVFWASLQGIDQQQYEAAKVDGAGPLREFWSITLPNLRGAVIALVALRGIWTLMYFELIWLTTRGGPVNSSDIIPTYIYKIVMGEFRLGYAAAVATVTGLTLFALAAVVVVVRKLRRAA</sequence>
<dbReference type="SUPFAM" id="SSF161098">
    <property type="entry name" value="MetI-like"/>
    <property type="match status" value="1"/>
</dbReference>
<feature type="compositionally biased region" description="Basic residues" evidence="8">
    <location>
        <begin position="25"/>
        <end position="34"/>
    </location>
</feature>
<feature type="compositionally biased region" description="Low complexity" evidence="8">
    <location>
        <begin position="12"/>
        <end position="24"/>
    </location>
</feature>
<accession>A0A4R5AM33</accession>
<evidence type="ECO:0000256" key="1">
    <source>
        <dbReference type="ARBA" id="ARBA00004651"/>
    </source>
</evidence>
<proteinExistence type="inferred from homology"/>
<keyword evidence="5 7" id="KW-1133">Transmembrane helix</keyword>
<evidence type="ECO:0000256" key="5">
    <source>
        <dbReference type="ARBA" id="ARBA00022989"/>
    </source>
</evidence>
<comment type="similarity">
    <text evidence="7">Belongs to the binding-protein-dependent transport system permease family.</text>
</comment>
<evidence type="ECO:0000313" key="10">
    <source>
        <dbReference type="EMBL" id="TDD71242.1"/>
    </source>
</evidence>
<feature type="transmembrane region" description="Helical" evidence="7">
    <location>
        <begin position="42"/>
        <end position="63"/>
    </location>
</feature>
<keyword evidence="6 7" id="KW-0472">Membrane</keyword>
<feature type="transmembrane region" description="Helical" evidence="7">
    <location>
        <begin position="188"/>
        <end position="211"/>
    </location>
</feature>
<name>A0A4R5AM33_9ACTN</name>
<dbReference type="InterPro" id="IPR035906">
    <property type="entry name" value="MetI-like_sf"/>
</dbReference>
<dbReference type="PROSITE" id="PS50928">
    <property type="entry name" value="ABC_TM1"/>
    <property type="match status" value="1"/>
</dbReference>